<keyword evidence="3" id="KW-1185">Reference proteome</keyword>
<organism evidence="2 3">
    <name type="scientific">Pontiella sulfatireligans</name>
    <dbReference type="NCBI Taxonomy" id="2750658"/>
    <lineage>
        <taxon>Bacteria</taxon>
        <taxon>Pseudomonadati</taxon>
        <taxon>Kiritimatiellota</taxon>
        <taxon>Kiritimatiellia</taxon>
        <taxon>Kiritimatiellales</taxon>
        <taxon>Pontiellaceae</taxon>
        <taxon>Pontiella</taxon>
    </lineage>
</organism>
<evidence type="ECO:0000259" key="1">
    <source>
        <dbReference type="Pfam" id="PF02579"/>
    </source>
</evidence>
<dbReference type="Pfam" id="PF02579">
    <property type="entry name" value="Nitro_FeMo-Co"/>
    <property type="match status" value="1"/>
</dbReference>
<reference evidence="2 3" key="1">
    <citation type="submission" date="2019-04" db="EMBL/GenBank/DDBJ databases">
        <authorList>
            <person name="Van Vliet M D."/>
        </authorList>
    </citation>
    <scope>NUCLEOTIDE SEQUENCE [LARGE SCALE GENOMIC DNA]</scope>
    <source>
        <strain evidence="2 3">F21</strain>
    </source>
</reference>
<dbReference type="Gene3D" id="3.30.420.130">
    <property type="entry name" value="Dinitrogenase iron-molybdenum cofactor biosynthesis domain"/>
    <property type="match status" value="1"/>
</dbReference>
<dbReference type="EMBL" id="CAAHFH010000001">
    <property type="protein sequence ID" value="VGO19949.1"/>
    <property type="molecule type" value="Genomic_DNA"/>
</dbReference>
<name>A0A6C2UJ13_9BACT</name>
<evidence type="ECO:0000313" key="2">
    <source>
        <dbReference type="EMBL" id="VGO19949.1"/>
    </source>
</evidence>
<gene>
    <name evidence="2" type="ORF">SCARR_02009</name>
</gene>
<accession>A0A6C2UJ13</accession>
<evidence type="ECO:0000313" key="3">
    <source>
        <dbReference type="Proteomes" id="UP000346198"/>
    </source>
</evidence>
<dbReference type="SUPFAM" id="SSF53146">
    <property type="entry name" value="Nitrogenase accessory factor-like"/>
    <property type="match status" value="1"/>
</dbReference>
<protein>
    <recommendedName>
        <fullName evidence="1">Dinitrogenase iron-molybdenum cofactor biosynthesis domain-containing protein</fullName>
    </recommendedName>
</protein>
<proteinExistence type="predicted"/>
<feature type="domain" description="Dinitrogenase iron-molybdenum cofactor biosynthesis" evidence="1">
    <location>
        <begin position="9"/>
        <end position="99"/>
    </location>
</feature>
<dbReference type="CDD" id="cd00851">
    <property type="entry name" value="MTH1175"/>
    <property type="match status" value="1"/>
</dbReference>
<dbReference type="PANTHER" id="PTHR42983">
    <property type="entry name" value="DINITROGENASE IRON-MOLYBDENUM COFACTOR PROTEIN-RELATED"/>
    <property type="match status" value="1"/>
</dbReference>
<dbReference type="RefSeq" id="WP_136061407.1">
    <property type="nucleotide sequence ID" value="NZ_CAAHFH010000001.1"/>
</dbReference>
<dbReference type="PANTHER" id="PTHR42983:SF1">
    <property type="entry name" value="IRON-MOLYBDENUM PROTEIN"/>
    <property type="match status" value="1"/>
</dbReference>
<dbReference type="InterPro" id="IPR036105">
    <property type="entry name" value="DiNase_FeMo-co_biosyn_sf"/>
</dbReference>
<dbReference type="InterPro" id="IPR003731">
    <property type="entry name" value="Di-Nase_FeMo-co_biosynth"/>
</dbReference>
<sequence>MKIAIPTANNKLCMHFGHCEVFTMIDADPETASIQTTTLLDPPPHEPGVLPHWLAQQGAEMIIAGGMGQQAQSLFEEQNIKVVIGASGELTPNEVVTAYLNKTLATGDNICDH</sequence>
<dbReference type="AlphaFoldDB" id="A0A6C2UJ13"/>
<dbReference type="InterPro" id="IPR033913">
    <property type="entry name" value="MTH1175_dom"/>
</dbReference>
<dbReference type="Proteomes" id="UP000346198">
    <property type="component" value="Unassembled WGS sequence"/>
</dbReference>